<feature type="region of interest" description="Disordered" evidence="1">
    <location>
        <begin position="443"/>
        <end position="462"/>
    </location>
</feature>
<feature type="region of interest" description="Disordered" evidence="1">
    <location>
        <begin position="190"/>
        <end position="225"/>
    </location>
</feature>
<dbReference type="EMBL" id="CAGA01000030">
    <property type="protein sequence ID" value="CCE31371.1"/>
    <property type="molecule type" value="Genomic_DNA"/>
</dbReference>
<protein>
    <submittedName>
        <fullName evidence="2">Uncharacterized protein</fullName>
    </submittedName>
</protein>
<name>M1W1Y4_CLAP2</name>
<dbReference type="InterPro" id="IPR014839">
    <property type="entry name" value="Crt10"/>
</dbReference>
<dbReference type="STRING" id="1111077.M1W1Y4"/>
<dbReference type="Proteomes" id="UP000016801">
    <property type="component" value="Unassembled WGS sequence"/>
</dbReference>
<dbReference type="VEuPathDB" id="FungiDB:CPUR_05224"/>
<reference evidence="2 3" key="1">
    <citation type="journal article" date="2013" name="PLoS Genet.">
        <title>Plant-symbiotic fungi as chemical engineers: Multi-genome analysis of the Clavicipitaceae reveals dynamics of alkaloid loci.</title>
        <authorList>
            <person name="Schardl C.L."/>
            <person name="Young C.A."/>
            <person name="Hesse U."/>
            <person name="Amyotte S.G."/>
            <person name="Andreeva K."/>
            <person name="Calie P.J."/>
            <person name="Fleetwood D.J."/>
            <person name="Haws D.C."/>
            <person name="Moore N."/>
            <person name="Oeser B."/>
            <person name="Panaccione D.G."/>
            <person name="Schweri K.K."/>
            <person name="Voisey C.R."/>
            <person name="Farman M.L."/>
            <person name="Jaromczyk J.W."/>
            <person name="Roe B.A."/>
            <person name="O'Sullivan D.M."/>
            <person name="Scott B."/>
            <person name="Tudzynski P."/>
            <person name="An Z."/>
            <person name="Arnaoudova E.G."/>
            <person name="Bullock C.T."/>
            <person name="Charlton N.D."/>
            <person name="Chen L."/>
            <person name="Cox M."/>
            <person name="Dinkins R.D."/>
            <person name="Florea S."/>
            <person name="Glenn A.E."/>
            <person name="Gordon A."/>
            <person name="Gueldener U."/>
            <person name="Harris D.R."/>
            <person name="Hollin W."/>
            <person name="Jaromczyk J."/>
            <person name="Johnson R.D."/>
            <person name="Khan A.K."/>
            <person name="Leistner E."/>
            <person name="Leuchtmann A."/>
            <person name="Li C."/>
            <person name="Liu J."/>
            <person name="Liu J."/>
            <person name="Liu M."/>
            <person name="Mace W."/>
            <person name="Machado C."/>
            <person name="Nagabhyru P."/>
            <person name="Pan J."/>
            <person name="Schmid J."/>
            <person name="Sugawara K."/>
            <person name="Steiner U."/>
            <person name="Takach J.E."/>
            <person name="Tanaka E."/>
            <person name="Webb J.S."/>
            <person name="Wilson E.V."/>
            <person name="Wiseman J.L."/>
            <person name="Yoshida R."/>
            <person name="Zeng Z."/>
        </authorList>
    </citation>
    <scope>NUCLEOTIDE SEQUENCE [LARGE SCALE GENOMIC DNA]</scope>
    <source>
        <strain evidence="2 3">20.1</strain>
    </source>
</reference>
<organism evidence="2 3">
    <name type="scientific">Claviceps purpurea (strain 20.1)</name>
    <name type="common">Ergot fungus</name>
    <name type="synonym">Sphacelia segetum</name>
    <dbReference type="NCBI Taxonomy" id="1111077"/>
    <lineage>
        <taxon>Eukaryota</taxon>
        <taxon>Fungi</taxon>
        <taxon>Dikarya</taxon>
        <taxon>Ascomycota</taxon>
        <taxon>Pezizomycotina</taxon>
        <taxon>Sordariomycetes</taxon>
        <taxon>Hypocreomycetidae</taxon>
        <taxon>Hypocreales</taxon>
        <taxon>Clavicipitaceae</taxon>
        <taxon>Claviceps</taxon>
    </lineage>
</organism>
<dbReference type="Pfam" id="PF08728">
    <property type="entry name" value="CRT10"/>
    <property type="match status" value="2"/>
</dbReference>
<dbReference type="AlphaFoldDB" id="M1W1Y4"/>
<evidence type="ECO:0000313" key="3">
    <source>
        <dbReference type="Proteomes" id="UP000016801"/>
    </source>
</evidence>
<feature type="compositionally biased region" description="Acidic residues" evidence="1">
    <location>
        <begin position="532"/>
        <end position="541"/>
    </location>
</feature>
<evidence type="ECO:0000313" key="2">
    <source>
        <dbReference type="EMBL" id="CCE31371.1"/>
    </source>
</evidence>
<feature type="compositionally biased region" description="Acidic residues" evidence="1">
    <location>
        <begin position="496"/>
        <end position="521"/>
    </location>
</feature>
<accession>M1W1Y4</accession>
<dbReference type="OrthoDB" id="5591786at2759"/>
<comment type="caution">
    <text evidence="2">The sequence shown here is derived from an EMBL/GenBank/DDBJ whole genome shotgun (WGS) entry which is preliminary data.</text>
</comment>
<dbReference type="eggNOG" id="ENOG502S49J">
    <property type="taxonomic scope" value="Eukaryota"/>
</dbReference>
<proteinExistence type="predicted"/>
<keyword evidence="3" id="KW-1185">Reference proteome</keyword>
<feature type="region of interest" description="Disordered" evidence="1">
    <location>
        <begin position="474"/>
        <end position="559"/>
    </location>
</feature>
<dbReference type="HOGENOM" id="CLU_007263_1_0_1"/>
<gene>
    <name evidence="2" type="ORF">CPUR_05224</name>
</gene>
<sequence length="860" mass="96385">MNNLLGKERPFRPATVGSCYVQTATDRFGREAKRAILDRELVSFNLEPLGHEQPILHWPPSGSEDGAYDDIPTTSIYKLVPSMVPYRNNLTALSQKYNLYFTAYRSTIYVYVPRSVPRQTIPRHADAQIRINISHVGLKIRGYASVIRPTMINQLVVGALGHEETVATCHDNGEVTAFYTKDIAEYIRGRSNKSPANTTATTETTSREGRNFLSPAPSRQKKPRPFFQENVGMSAWGLAIHKQSRLIAVSSARYEITVFAPALKPLKPQTQPCDCNSCCQDVEDRVRRRARNWRIVVTLGVEASNIHNISFVDDKHGNANKISAIDINGAMWLADIWKPKQAAIRVMPSSSPLLYSSVYHNEPSHGWGILALENKYFLTVHSEMELLGARLEDLGLLDKAKASSRPTVNLYGYNRNLPDNPCARPLISAAVADAEDFGAFTNLMDQNGHDDNGVNYDGDDDEEYDEEFDIHEDDEAGVNIDSDVGGVGNPEVFESNNDEDNDSQEQVEEEEKDDDDDDEPSFSDASGNGPLESDEFSDSATDESISISNTVPPPSNDGQAKRLNIVALTNRFLVSDGVMLVLKDLWAKHLTTVKTSHSLCESIHREDMLQSSFEQRSKDKLTHGASTHLEMAYMPHIGRVCAIPTVDRDLLRFLQRPIEFNGIGEGRGLAKLTNRYHIIRMYEQGFEMHPLGEKKGGPKRLPEYGVLCPLALRMGSWSGGEVRPHFHDTNRLSMVLHIPELYLIVIGSAIGRVMLITPTRLAHPIEKADGVLHHGLRLEWVLPRKSDEAVFRTRKRPLHGMAVGPVQTDGAMDHGLEKQRGWAEAAVMPKRYRLMLHYRNHDILTYELSREEQTGKVCIF</sequence>
<evidence type="ECO:0000256" key="1">
    <source>
        <dbReference type="SAM" id="MobiDB-lite"/>
    </source>
</evidence>